<proteinExistence type="predicted"/>
<dbReference type="RefSeq" id="WP_154789530.1">
    <property type="nucleotide sequence ID" value="NZ_WMBB01000009.1"/>
</dbReference>
<evidence type="ECO:0000313" key="3">
    <source>
        <dbReference type="Proteomes" id="UP000432464"/>
    </source>
</evidence>
<organism evidence="2 3">
    <name type="scientific">Nocardia aurantiaca</name>
    <dbReference type="NCBI Taxonomy" id="2675850"/>
    <lineage>
        <taxon>Bacteria</taxon>
        <taxon>Bacillati</taxon>
        <taxon>Actinomycetota</taxon>
        <taxon>Actinomycetes</taxon>
        <taxon>Mycobacteriales</taxon>
        <taxon>Nocardiaceae</taxon>
        <taxon>Nocardia</taxon>
    </lineage>
</organism>
<feature type="compositionally biased region" description="Basic and acidic residues" evidence="1">
    <location>
        <begin position="19"/>
        <end position="38"/>
    </location>
</feature>
<sequence length="71" mass="7271">MLKPFAAGNESAGRGCRIGGRDGDKPDEVAASGRKDDGLAEAGQQIGLLGSRPAEAGFTIDRTANPDGRDE</sequence>
<evidence type="ECO:0000256" key="1">
    <source>
        <dbReference type="SAM" id="MobiDB-lite"/>
    </source>
</evidence>
<gene>
    <name evidence="2" type="ORF">GLP40_20280</name>
</gene>
<dbReference type="EMBL" id="WMBB01000009">
    <property type="protein sequence ID" value="MTE15100.1"/>
    <property type="molecule type" value="Genomic_DNA"/>
</dbReference>
<protein>
    <submittedName>
        <fullName evidence="2">Uncharacterized protein</fullName>
    </submittedName>
</protein>
<comment type="caution">
    <text evidence="2">The sequence shown here is derived from an EMBL/GenBank/DDBJ whole genome shotgun (WGS) entry which is preliminary data.</text>
</comment>
<name>A0A6I3L2L9_9NOCA</name>
<accession>A0A6I3L2L9</accession>
<evidence type="ECO:0000313" key="2">
    <source>
        <dbReference type="EMBL" id="MTE15100.1"/>
    </source>
</evidence>
<keyword evidence="3" id="KW-1185">Reference proteome</keyword>
<reference evidence="2 3" key="1">
    <citation type="submission" date="2019-11" db="EMBL/GenBank/DDBJ databases">
        <title>Nocardia sp. nov. CT2-14 isolated from soil.</title>
        <authorList>
            <person name="Kanchanasin P."/>
            <person name="Tanasupawat S."/>
            <person name="Yuki M."/>
            <person name="Kudo T."/>
        </authorList>
    </citation>
    <scope>NUCLEOTIDE SEQUENCE [LARGE SCALE GENOMIC DNA]</scope>
    <source>
        <strain evidence="2 3">CT2-14</strain>
    </source>
</reference>
<dbReference type="AlphaFoldDB" id="A0A6I3L2L9"/>
<dbReference type="Proteomes" id="UP000432464">
    <property type="component" value="Unassembled WGS sequence"/>
</dbReference>
<feature type="region of interest" description="Disordered" evidence="1">
    <location>
        <begin position="1"/>
        <end position="71"/>
    </location>
</feature>